<gene>
    <name evidence="1" type="ORF">HMPREF9441_00670</name>
</gene>
<dbReference type="GeneID" id="93556385"/>
<evidence type="ECO:0000313" key="1">
    <source>
        <dbReference type="EMBL" id="EHH01460.1"/>
    </source>
</evidence>
<dbReference type="Gene3D" id="1.50.10.20">
    <property type="match status" value="1"/>
</dbReference>
<dbReference type="STRING" id="762968.HMPREF9441_00670"/>
<accession>G5SMU3</accession>
<dbReference type="eggNOG" id="COG3279">
    <property type="taxonomic scope" value="Bacteria"/>
</dbReference>
<dbReference type="Proteomes" id="UP000003598">
    <property type="component" value="Unassembled WGS sequence"/>
</dbReference>
<evidence type="ECO:0008006" key="3">
    <source>
        <dbReference type="Google" id="ProtNLM"/>
    </source>
</evidence>
<evidence type="ECO:0000313" key="2">
    <source>
        <dbReference type="Proteomes" id="UP000003598"/>
    </source>
</evidence>
<dbReference type="SUPFAM" id="SSF158745">
    <property type="entry name" value="LanC-like"/>
    <property type="match status" value="1"/>
</dbReference>
<dbReference type="AlphaFoldDB" id="G5SMU3"/>
<sequence>MKKEMDKIADYLLLRSSYMQELGLFHGKMGVVVALYLYADAYGDEVMREYAWELFQQVYDGVHTDMPVGLERGLAGIGYGTTLLCRRGLVECSLNDILEDIDRKIMERDPRRLTDMSVRSGVRGLMLYLDLRQSVEAVATFDSQYMMELQDTVARNNLPCQALDVMDVLNEPTFPETEYIERPLGIDGGCAYYILKSILV</sequence>
<dbReference type="OrthoDB" id="1092992at2"/>
<dbReference type="HOGENOM" id="CLU_089217_1_0_10"/>
<dbReference type="RefSeq" id="WP_008617794.1">
    <property type="nucleotide sequence ID" value="NZ_JH376584.1"/>
</dbReference>
<protein>
    <recommendedName>
        <fullName evidence="3">Lanthionine synthetase C-like protein</fullName>
    </recommendedName>
</protein>
<proteinExistence type="predicted"/>
<keyword evidence="2" id="KW-1185">Reference proteome</keyword>
<name>G5SMU3_9BACT</name>
<comment type="caution">
    <text evidence="1">The sequence shown here is derived from an EMBL/GenBank/DDBJ whole genome shotgun (WGS) entry which is preliminary data.</text>
</comment>
<organism evidence="1 2">
    <name type="scientific">Paraprevotella clara YIT 11840</name>
    <dbReference type="NCBI Taxonomy" id="762968"/>
    <lineage>
        <taxon>Bacteria</taxon>
        <taxon>Pseudomonadati</taxon>
        <taxon>Bacteroidota</taxon>
        <taxon>Bacteroidia</taxon>
        <taxon>Bacteroidales</taxon>
        <taxon>Prevotellaceae</taxon>
        <taxon>Paraprevotella</taxon>
    </lineage>
</organism>
<dbReference type="PATRIC" id="fig|762968.3.peg.597"/>
<dbReference type="EMBL" id="AFFY01000008">
    <property type="protein sequence ID" value="EHH01460.1"/>
    <property type="molecule type" value="Genomic_DNA"/>
</dbReference>
<reference evidence="1 2" key="1">
    <citation type="submission" date="2011-03" db="EMBL/GenBank/DDBJ databases">
        <authorList>
            <person name="Weinstock G."/>
            <person name="Sodergren E."/>
            <person name="Clifton S."/>
            <person name="Fulton L."/>
            <person name="Fulton B."/>
            <person name="Courtney L."/>
            <person name="Fronick C."/>
            <person name="Harrison M."/>
            <person name="Strong C."/>
            <person name="Farmer C."/>
            <person name="Delahaunty K."/>
            <person name="Markovic C."/>
            <person name="Hall O."/>
            <person name="Minx P."/>
            <person name="Tomlinson C."/>
            <person name="Mitreva M."/>
            <person name="Hou S."/>
            <person name="Chen J."/>
            <person name="Wollam A."/>
            <person name="Pepin K.H."/>
            <person name="Johnson M."/>
            <person name="Bhonagiri V."/>
            <person name="Zhang X."/>
            <person name="Suruliraj S."/>
            <person name="Warren W."/>
            <person name="Chinwalla A."/>
            <person name="Mardis E.R."/>
            <person name="Wilson R.K."/>
        </authorList>
    </citation>
    <scope>NUCLEOTIDE SEQUENCE [LARGE SCALE GENOMIC DNA]</scope>
    <source>
        <strain evidence="1 2">YIT 11840</strain>
    </source>
</reference>